<accession>Q8CKW9</accession>
<dbReference type="DNASU" id="1147641"/>
<name>Q8CKW9_YERPE</name>
<dbReference type="EMBL" id="AE009952">
    <property type="protein sequence ID" value="AAM86247.1"/>
    <property type="molecule type" value="Genomic_DNA"/>
</dbReference>
<dbReference type="KEGG" id="ypk:y2693"/>
<dbReference type="AlphaFoldDB" id="Q8CKW9"/>
<reference evidence="1 2" key="1">
    <citation type="journal article" date="2002" name="J. Bacteriol.">
        <title>Genome sequence of Yersinia pestis KIM.</title>
        <authorList>
            <person name="Deng W."/>
            <person name="Burland V."/>
            <person name="Plunkett G.III."/>
            <person name="Boutin A."/>
            <person name="Mayhew G.F."/>
            <person name="Liss P."/>
            <person name="Perna N.T."/>
            <person name="Rose D.J."/>
            <person name="Mau B."/>
            <person name="Zhou S."/>
            <person name="Schwartz D.C."/>
            <person name="Fetherston J.D."/>
            <person name="Lindler L.E."/>
            <person name="Brubaker R.R."/>
            <person name="Plana G.V."/>
            <person name="Straley S.C."/>
            <person name="McDonough K.A."/>
            <person name="Nilles M.L."/>
            <person name="Matson J.S."/>
            <person name="Blattner F.R."/>
            <person name="Perry R.D."/>
        </authorList>
    </citation>
    <scope>NUCLEOTIDE SEQUENCE [LARGE SCALE GENOMIC DNA]</scope>
    <source>
        <strain evidence="2">KIM10+ / Biovar Mediaevalis</strain>
    </source>
</reference>
<dbReference type="HOGENOM" id="CLU_2497168_0_0_6"/>
<gene>
    <name evidence="1" type="ordered locus">y2693</name>
</gene>
<protein>
    <submittedName>
        <fullName evidence="1">Uncharacterized protein</fullName>
    </submittedName>
</protein>
<evidence type="ECO:0000313" key="1">
    <source>
        <dbReference type="EMBL" id="AAM86247.1"/>
    </source>
</evidence>
<dbReference type="Proteomes" id="UP000002490">
    <property type="component" value="Chromosome"/>
</dbReference>
<proteinExistence type="predicted"/>
<evidence type="ECO:0000313" key="2">
    <source>
        <dbReference type="Proteomes" id="UP000002490"/>
    </source>
</evidence>
<sequence>MMTLAILNYPQKFSTGEIALKLEIMNQPIVQDFIGALHIWQNTQTQNIFLNGKCQRTIFTIEALHFGKPVQLLIYREQGSELIIQG</sequence>
<organism evidence="1 2">
    <name type="scientific">Yersinia pestis</name>
    <dbReference type="NCBI Taxonomy" id="632"/>
    <lineage>
        <taxon>Bacteria</taxon>
        <taxon>Pseudomonadati</taxon>
        <taxon>Pseudomonadota</taxon>
        <taxon>Gammaproteobacteria</taxon>
        <taxon>Enterobacterales</taxon>
        <taxon>Yersiniaceae</taxon>
        <taxon>Yersinia</taxon>
    </lineage>
</organism>